<name>A0A0D8XV38_DICVI</name>
<keyword evidence="1" id="KW-1133">Transmembrane helix</keyword>
<dbReference type="AlphaFoldDB" id="A0A0D8XV38"/>
<dbReference type="STRING" id="29172.A0A0D8XV38"/>
<dbReference type="Proteomes" id="UP000053766">
    <property type="component" value="Unassembled WGS sequence"/>
</dbReference>
<feature type="transmembrane region" description="Helical" evidence="1">
    <location>
        <begin position="57"/>
        <end position="83"/>
    </location>
</feature>
<accession>A0A0D8XV38</accession>
<organism evidence="2 3">
    <name type="scientific">Dictyocaulus viviparus</name>
    <name type="common">Bovine lungworm</name>
    <dbReference type="NCBI Taxonomy" id="29172"/>
    <lineage>
        <taxon>Eukaryota</taxon>
        <taxon>Metazoa</taxon>
        <taxon>Ecdysozoa</taxon>
        <taxon>Nematoda</taxon>
        <taxon>Chromadorea</taxon>
        <taxon>Rhabditida</taxon>
        <taxon>Rhabditina</taxon>
        <taxon>Rhabditomorpha</taxon>
        <taxon>Strongyloidea</taxon>
        <taxon>Metastrongylidae</taxon>
        <taxon>Dictyocaulus</taxon>
    </lineage>
</organism>
<evidence type="ECO:0000313" key="2">
    <source>
        <dbReference type="EMBL" id="KJH48375.1"/>
    </source>
</evidence>
<dbReference type="OrthoDB" id="5870230at2759"/>
<sequence length="96" mass="11160">MKIRKDQLNDYRMNNSTSCHRVYSPVDKVAHSHDGYNSCSFYDSSQSYMKERTCFSWLKYGIFTASIVFIVVGGLLLAIGIWLRSDSRFRGFLSER</sequence>
<evidence type="ECO:0000313" key="3">
    <source>
        <dbReference type="Proteomes" id="UP000053766"/>
    </source>
</evidence>
<reference evidence="3" key="2">
    <citation type="journal article" date="2016" name="Sci. Rep.">
        <title>Dictyocaulus viviparus genome, variome and transcriptome elucidate lungworm biology and support future intervention.</title>
        <authorList>
            <person name="McNulty S.N."/>
            <person name="Strube C."/>
            <person name="Rosa B.A."/>
            <person name="Martin J.C."/>
            <person name="Tyagi R."/>
            <person name="Choi Y.J."/>
            <person name="Wang Q."/>
            <person name="Hallsworth Pepin K."/>
            <person name="Zhang X."/>
            <person name="Ozersky P."/>
            <person name="Wilson R.K."/>
            <person name="Sternberg P.W."/>
            <person name="Gasser R.B."/>
            <person name="Mitreva M."/>
        </authorList>
    </citation>
    <scope>NUCLEOTIDE SEQUENCE [LARGE SCALE GENOMIC DNA]</scope>
    <source>
        <strain evidence="3">HannoverDv2000</strain>
    </source>
</reference>
<proteinExistence type="predicted"/>
<dbReference type="EMBL" id="KN716269">
    <property type="protein sequence ID" value="KJH48375.1"/>
    <property type="molecule type" value="Genomic_DNA"/>
</dbReference>
<gene>
    <name evidence="2" type="ORF">DICVIV_05490</name>
</gene>
<keyword evidence="1" id="KW-0472">Membrane</keyword>
<reference evidence="2 3" key="1">
    <citation type="submission" date="2013-11" db="EMBL/GenBank/DDBJ databases">
        <title>Draft genome of the bovine lungworm Dictyocaulus viviparus.</title>
        <authorList>
            <person name="Mitreva M."/>
        </authorList>
    </citation>
    <scope>NUCLEOTIDE SEQUENCE [LARGE SCALE GENOMIC DNA]</scope>
    <source>
        <strain evidence="2 3">HannoverDv2000</strain>
    </source>
</reference>
<keyword evidence="1" id="KW-0812">Transmembrane</keyword>
<protein>
    <submittedName>
        <fullName evidence="2">Uncharacterized protein</fullName>
    </submittedName>
</protein>
<keyword evidence="3" id="KW-1185">Reference proteome</keyword>
<evidence type="ECO:0000256" key="1">
    <source>
        <dbReference type="SAM" id="Phobius"/>
    </source>
</evidence>